<feature type="compositionally biased region" description="Basic and acidic residues" evidence="1">
    <location>
        <begin position="509"/>
        <end position="520"/>
    </location>
</feature>
<feature type="compositionally biased region" description="Basic and acidic residues" evidence="1">
    <location>
        <begin position="787"/>
        <end position="802"/>
    </location>
</feature>
<feature type="region of interest" description="Disordered" evidence="1">
    <location>
        <begin position="971"/>
        <end position="991"/>
    </location>
</feature>
<feature type="compositionally biased region" description="Basic residues" evidence="1">
    <location>
        <begin position="755"/>
        <end position="765"/>
    </location>
</feature>
<reference evidence="2 3" key="1">
    <citation type="submission" date="2023-03" db="EMBL/GenBank/DDBJ databases">
        <title>High-quality genome of Scylla paramamosain provides insights in environmental adaptation.</title>
        <authorList>
            <person name="Zhang L."/>
        </authorList>
    </citation>
    <scope>NUCLEOTIDE SEQUENCE [LARGE SCALE GENOMIC DNA]</scope>
    <source>
        <strain evidence="2">LZ_2023a</strain>
        <tissue evidence="2">Muscle</tissue>
    </source>
</reference>
<dbReference type="AlphaFoldDB" id="A0AAW0SZ93"/>
<feature type="region of interest" description="Disordered" evidence="1">
    <location>
        <begin position="881"/>
        <end position="942"/>
    </location>
</feature>
<keyword evidence="3" id="KW-1185">Reference proteome</keyword>
<feature type="compositionally biased region" description="Basic and acidic residues" evidence="1">
    <location>
        <begin position="96"/>
        <end position="105"/>
    </location>
</feature>
<evidence type="ECO:0000256" key="1">
    <source>
        <dbReference type="SAM" id="MobiDB-lite"/>
    </source>
</evidence>
<feature type="compositionally biased region" description="Basic and acidic residues" evidence="1">
    <location>
        <begin position="246"/>
        <end position="260"/>
    </location>
</feature>
<organism evidence="2 3">
    <name type="scientific">Scylla paramamosain</name>
    <name type="common">Mud crab</name>
    <dbReference type="NCBI Taxonomy" id="85552"/>
    <lineage>
        <taxon>Eukaryota</taxon>
        <taxon>Metazoa</taxon>
        <taxon>Ecdysozoa</taxon>
        <taxon>Arthropoda</taxon>
        <taxon>Crustacea</taxon>
        <taxon>Multicrustacea</taxon>
        <taxon>Malacostraca</taxon>
        <taxon>Eumalacostraca</taxon>
        <taxon>Eucarida</taxon>
        <taxon>Decapoda</taxon>
        <taxon>Pleocyemata</taxon>
        <taxon>Brachyura</taxon>
        <taxon>Eubrachyura</taxon>
        <taxon>Portunoidea</taxon>
        <taxon>Portunidae</taxon>
        <taxon>Portuninae</taxon>
        <taxon>Scylla</taxon>
    </lineage>
</organism>
<evidence type="ECO:0008006" key="4">
    <source>
        <dbReference type="Google" id="ProtNLM"/>
    </source>
</evidence>
<feature type="compositionally biased region" description="Polar residues" evidence="1">
    <location>
        <begin position="191"/>
        <end position="202"/>
    </location>
</feature>
<feature type="compositionally biased region" description="Basic residues" evidence="1">
    <location>
        <begin position="674"/>
        <end position="688"/>
    </location>
</feature>
<proteinExistence type="predicted"/>
<feature type="compositionally biased region" description="Polar residues" evidence="1">
    <location>
        <begin position="1233"/>
        <end position="1250"/>
    </location>
</feature>
<feature type="compositionally biased region" description="Low complexity" evidence="1">
    <location>
        <begin position="913"/>
        <end position="928"/>
    </location>
</feature>
<feature type="compositionally biased region" description="Polar residues" evidence="1">
    <location>
        <begin position="136"/>
        <end position="153"/>
    </location>
</feature>
<feature type="compositionally biased region" description="Basic and acidic residues" evidence="1">
    <location>
        <begin position="971"/>
        <end position="980"/>
    </location>
</feature>
<feature type="compositionally biased region" description="Basic and acidic residues" evidence="1">
    <location>
        <begin position="561"/>
        <end position="573"/>
    </location>
</feature>
<feature type="region of interest" description="Disordered" evidence="1">
    <location>
        <begin position="561"/>
        <end position="711"/>
    </location>
</feature>
<feature type="region of interest" description="Disordered" evidence="1">
    <location>
        <begin position="52"/>
        <end position="274"/>
    </location>
</feature>
<feature type="compositionally biased region" description="Low complexity" evidence="1">
    <location>
        <begin position="606"/>
        <end position="617"/>
    </location>
</feature>
<accession>A0AAW0SZ93</accession>
<comment type="caution">
    <text evidence="2">The sequence shown here is derived from an EMBL/GenBank/DDBJ whole genome shotgun (WGS) entry which is preliminary data.</text>
</comment>
<feature type="compositionally biased region" description="Polar residues" evidence="1">
    <location>
        <begin position="218"/>
        <end position="240"/>
    </location>
</feature>
<feature type="compositionally biased region" description="Basic residues" evidence="1">
    <location>
        <begin position="642"/>
        <end position="657"/>
    </location>
</feature>
<feature type="compositionally biased region" description="Basic and acidic residues" evidence="1">
    <location>
        <begin position="203"/>
        <end position="216"/>
    </location>
</feature>
<feature type="region of interest" description="Disordered" evidence="1">
    <location>
        <begin position="1108"/>
        <end position="1135"/>
    </location>
</feature>
<feature type="compositionally biased region" description="Basic and acidic residues" evidence="1">
    <location>
        <begin position="881"/>
        <end position="912"/>
    </location>
</feature>
<feature type="compositionally biased region" description="Basic residues" evidence="1">
    <location>
        <begin position="725"/>
        <end position="742"/>
    </location>
</feature>
<feature type="region of interest" description="Disordered" evidence="1">
    <location>
        <begin position="448"/>
        <end position="528"/>
    </location>
</feature>
<protein>
    <recommendedName>
        <fullName evidence="4">Serine/arginine repetitive matrix protein 2-like</fullName>
    </recommendedName>
</protein>
<feature type="compositionally biased region" description="Acidic residues" evidence="1">
    <location>
        <begin position="327"/>
        <end position="347"/>
    </location>
</feature>
<feature type="region of interest" description="Disordered" evidence="1">
    <location>
        <begin position="724"/>
        <end position="808"/>
    </location>
</feature>
<evidence type="ECO:0000313" key="3">
    <source>
        <dbReference type="Proteomes" id="UP001487740"/>
    </source>
</evidence>
<feature type="region of interest" description="Disordered" evidence="1">
    <location>
        <begin position="1233"/>
        <end position="1267"/>
    </location>
</feature>
<feature type="compositionally biased region" description="Low complexity" evidence="1">
    <location>
        <begin position="660"/>
        <end position="672"/>
    </location>
</feature>
<name>A0AAW0SZ93_SCYPA</name>
<dbReference type="Proteomes" id="UP001487740">
    <property type="component" value="Unassembled WGS sequence"/>
</dbReference>
<feature type="region of interest" description="Disordered" evidence="1">
    <location>
        <begin position="326"/>
        <end position="359"/>
    </location>
</feature>
<feature type="compositionally biased region" description="Polar residues" evidence="1">
    <location>
        <begin position="1257"/>
        <end position="1267"/>
    </location>
</feature>
<gene>
    <name evidence="2" type="ORF">O3P69_016749</name>
</gene>
<dbReference type="EMBL" id="JARAKH010000042">
    <property type="protein sequence ID" value="KAK8380348.1"/>
    <property type="molecule type" value="Genomic_DNA"/>
</dbReference>
<feature type="compositionally biased region" description="Polar residues" evidence="1">
    <location>
        <begin position="468"/>
        <end position="479"/>
    </location>
</feature>
<feature type="compositionally biased region" description="Basic and acidic residues" evidence="1">
    <location>
        <begin position="118"/>
        <end position="135"/>
    </location>
</feature>
<sequence length="1267" mass="143360">MMERTPCSVSVTKCNLKRQGSFKVDSETSYNKRIAWKEKSSRHAETEVMVERVSSTTEQSPLIAPRKASLLSKRASLDKIPMLQDQRNRKKHMHSKIHDNRDASKFKPAKSCCSSPSRRRDRDRDRDRKREKQHQETLSASKRASRSHPQSSMKKLIPRREKPVDPEISSSSLVLKSRESSLFSRAEIKPGSSTYAGKSSYSHSERDPKSHSKCEKYVQSSGHSNTSRNHAFQENSSQDASRQKHYWQDGEMGRREESLKENSILSESSKNRKSYPYKEMVENKIREIRNNIEKMSSKEMVEKKVKEIRSNLEKMSNDLPQSLIESLEAESESASEEKEGCDEESKEEESQLVPFLPSSRCCSPPPRPAVVEKYWSDADETEDESDSEKHLLHVNSVNIVLNYLKNNSEKYFVDGKEISNQITSYQPMNAKHKKSKGNIKERLSFPSDLKSHNTWSKSGHFRERSGGSAVQKNQSQSSIYPYGLGPLISKQQAKSRDSCSRPPSGDTDFFDRKSLHSPSHDRHHYRSLHSPLSLQEDFSTSRGSRSPTWCEDHEYRHSLSYKDRRGFQRDRESCSPSRHRRDRASCSPPRYTVSQSPSRHTRYRESCLPPRCRGSRSPSRHTKHTGSRSPSIHTGHIGSRSPLRHTGSRSPSRHTRHTGSCSPRCRVSRSPSIHTRHVGSHSLLRHRGSCSPSVHTRHIGSHSPLRYRGSRSPSIYTRLIGSHSPLRHRGSCSPSRHTRHVGSHSPFRCRVSHSPTRHIRSRSPLRHGASSYRESCPPSRYRGGFHRNRESSSPHYTEDPLSDRGSPSWTWDAEDSLANRRLISVLHEQYSIQKQGLSPESLQRYGIKHSHYSEDLRIEFMNPQKKSKTGSENYAAIRDSEGHCHSREQHSRPEMSLRDEILSRDRGTRLKEGGSSTSRTGHGSRASSQHTSPSHSDHHVSFRGRLTPSLESQGSVPHEGSVEALITRTIRQESGFERPTSHSKKKNISQRWQQVKREDELKLPLAFGKGAKKTLKIDESFNWDKDSLSADTRNNQRREDRRALEVNVFKTEDDADDDDDEPIIDRPEDYLNVSSTMTMYRPSFVPDTHDREKLAGLVKTNRLSQSHEDFSVAGPSGIISLPTPSGKEQDNSPYRLSGSECDRVIENIDSVVPQVSTSSVSLEPGPSGVTTSAKSDVFDLSSALKEVTAEAAKSEEEKAILTLNSAEMSTLLTLIKLAKNHVATGKDLPSNFSQVLQTGGGANNSETAEQQGKHSGENQQQPSISQI</sequence>
<evidence type="ECO:0000313" key="2">
    <source>
        <dbReference type="EMBL" id="KAK8380348.1"/>
    </source>
</evidence>